<dbReference type="Pfam" id="PF23430">
    <property type="entry name" value="DUF7117"/>
    <property type="match status" value="1"/>
</dbReference>
<evidence type="ECO:0000313" key="2">
    <source>
        <dbReference type="Proteomes" id="UP001596481"/>
    </source>
</evidence>
<dbReference type="EMBL" id="JBHTAA010000001">
    <property type="protein sequence ID" value="MFC7201967.1"/>
    <property type="molecule type" value="Genomic_DNA"/>
</dbReference>
<comment type="caution">
    <text evidence="1">The sequence shown here is derived from an EMBL/GenBank/DDBJ whole genome shotgun (WGS) entry which is preliminary data.</text>
</comment>
<reference evidence="1 2" key="1">
    <citation type="journal article" date="2019" name="Int. J. Syst. Evol. Microbiol.">
        <title>The Global Catalogue of Microorganisms (GCM) 10K type strain sequencing project: providing services to taxonomists for standard genome sequencing and annotation.</title>
        <authorList>
            <consortium name="The Broad Institute Genomics Platform"/>
            <consortium name="The Broad Institute Genome Sequencing Center for Infectious Disease"/>
            <person name="Wu L."/>
            <person name="Ma J."/>
        </authorList>
    </citation>
    <scope>NUCLEOTIDE SEQUENCE [LARGE SCALE GENOMIC DNA]</scope>
    <source>
        <strain evidence="1 2">DSM 29988</strain>
    </source>
</reference>
<dbReference type="AlphaFoldDB" id="A0ABD5Z9M4"/>
<accession>A0ABD5Z9M4</accession>
<dbReference type="InterPro" id="IPR055541">
    <property type="entry name" value="DUF7117"/>
</dbReference>
<dbReference type="RefSeq" id="WP_390221271.1">
    <property type="nucleotide sequence ID" value="NZ_JBHTAA010000001.1"/>
</dbReference>
<evidence type="ECO:0008006" key="3">
    <source>
        <dbReference type="Google" id="ProtNLM"/>
    </source>
</evidence>
<protein>
    <recommendedName>
        <fullName evidence="3">TFIIB-type zinc ribbon-containing protein</fullName>
    </recommendedName>
</protein>
<dbReference type="Proteomes" id="UP001596481">
    <property type="component" value="Unassembled WGS sequence"/>
</dbReference>
<gene>
    <name evidence="1" type="ORF">ACFQJC_00420</name>
</gene>
<organism evidence="1 2">
    <name type="scientific">Haloferax namakaokahaiae</name>
    <dbReference type="NCBI Taxonomy" id="1748331"/>
    <lineage>
        <taxon>Archaea</taxon>
        <taxon>Methanobacteriati</taxon>
        <taxon>Methanobacteriota</taxon>
        <taxon>Stenosarchaea group</taxon>
        <taxon>Halobacteria</taxon>
        <taxon>Halobacteriales</taxon>
        <taxon>Haloferacaceae</taxon>
        <taxon>Haloferax</taxon>
    </lineage>
</organism>
<proteinExistence type="predicted"/>
<keyword evidence="2" id="KW-1185">Reference proteome</keyword>
<name>A0ABD5Z9M4_9EURY</name>
<sequence>MEIRGERECKSCGNQWSYYETGSVSCPECGSMRSVGVGERAVHTASQDPLDVTAHQTTIADQSIRAAAPDLKSDLRDYVRSLGYIHGGELLPLDDTSLVAHELLHAVDVFARSNRPTDDEELYVLTLLRGANEGTRPTPNEVPSSMAEARGLAYANAVERYRRNLSTWLDSHPDKEARRTVESLATHVKRAEALEGALSLDESEALVAAANGLHSYLTDDDLDALADARDRLERLS</sequence>
<evidence type="ECO:0000313" key="1">
    <source>
        <dbReference type="EMBL" id="MFC7201967.1"/>
    </source>
</evidence>